<dbReference type="PROSITE" id="PS50004">
    <property type="entry name" value="C2"/>
    <property type="match status" value="1"/>
</dbReference>
<dbReference type="GO" id="GO:0030424">
    <property type="term" value="C:axon"/>
    <property type="evidence" value="ECO:0000318"/>
    <property type="project" value="GO_Central"/>
</dbReference>
<dbReference type="FunCoup" id="W5M464">
    <property type="interactions" value="17"/>
</dbReference>
<reference evidence="4" key="3">
    <citation type="submission" date="2025-09" db="UniProtKB">
        <authorList>
            <consortium name="Ensembl"/>
        </authorList>
    </citation>
    <scope>IDENTIFICATION</scope>
</reference>
<dbReference type="GO" id="GO:0031045">
    <property type="term" value="C:dense core granule"/>
    <property type="evidence" value="ECO:0000318"/>
    <property type="project" value="GO_Central"/>
</dbReference>
<dbReference type="GO" id="GO:0005886">
    <property type="term" value="C:plasma membrane"/>
    <property type="evidence" value="ECO:0000318"/>
    <property type="project" value="GO_Central"/>
</dbReference>
<dbReference type="FunFam" id="2.60.40.150:FF:000402">
    <property type="entry name" value="Uncharacterized protein"/>
    <property type="match status" value="1"/>
</dbReference>
<name>W5M464_LEPOC</name>
<dbReference type="GO" id="GO:0030672">
    <property type="term" value="C:synaptic vesicle membrane"/>
    <property type="evidence" value="ECO:0000318"/>
    <property type="project" value="GO_Central"/>
</dbReference>
<organism evidence="4 5">
    <name type="scientific">Lepisosteus oculatus</name>
    <name type="common">Spotted gar</name>
    <dbReference type="NCBI Taxonomy" id="7918"/>
    <lineage>
        <taxon>Eukaryota</taxon>
        <taxon>Metazoa</taxon>
        <taxon>Chordata</taxon>
        <taxon>Craniata</taxon>
        <taxon>Vertebrata</taxon>
        <taxon>Euteleostomi</taxon>
        <taxon>Actinopterygii</taxon>
        <taxon>Neopterygii</taxon>
        <taxon>Holostei</taxon>
        <taxon>Semionotiformes</taxon>
        <taxon>Lepisosteidae</taxon>
        <taxon>Lepisosteus</taxon>
    </lineage>
</organism>
<dbReference type="PANTHER" id="PTHR10024">
    <property type="entry name" value="SYNAPTOTAGMIN"/>
    <property type="match status" value="1"/>
</dbReference>
<dbReference type="GO" id="GO:0017158">
    <property type="term" value="P:regulation of calcium ion-dependent exocytosis"/>
    <property type="evidence" value="ECO:0000318"/>
    <property type="project" value="GO_Central"/>
</dbReference>
<dbReference type="GO" id="GO:0016192">
    <property type="term" value="P:vesicle-mediated transport"/>
    <property type="evidence" value="ECO:0000318"/>
    <property type="project" value="GO_Central"/>
</dbReference>
<keyword evidence="5" id="KW-1185">Reference proteome</keyword>
<feature type="transmembrane region" description="Helical" evidence="2">
    <location>
        <begin position="29"/>
        <end position="51"/>
    </location>
</feature>
<dbReference type="InterPro" id="IPR035892">
    <property type="entry name" value="C2_domain_sf"/>
</dbReference>
<dbReference type="EMBL" id="AHAT01008186">
    <property type="status" value="NOT_ANNOTATED_CDS"/>
    <property type="molecule type" value="Genomic_DNA"/>
</dbReference>
<comment type="similarity">
    <text evidence="1">Belongs to the synaptotagmin family.</text>
</comment>
<dbReference type="EMBL" id="AHAT01008187">
    <property type="status" value="NOT_ANNOTATED_CDS"/>
    <property type="molecule type" value="Genomic_DNA"/>
</dbReference>
<dbReference type="EMBL" id="AHAT01008189">
    <property type="status" value="NOT_ANNOTATED_CDS"/>
    <property type="molecule type" value="Genomic_DNA"/>
</dbReference>
<dbReference type="GO" id="GO:2000300">
    <property type="term" value="P:regulation of synaptic vesicle exocytosis"/>
    <property type="evidence" value="ECO:0000318"/>
    <property type="project" value="GO_Central"/>
</dbReference>
<dbReference type="SMART" id="SM00239">
    <property type="entry name" value="C2"/>
    <property type="match status" value="2"/>
</dbReference>
<dbReference type="PANTHER" id="PTHR10024:SF175">
    <property type="entry name" value="C2 DOMAIN-CONTAINING PROTEIN"/>
    <property type="match status" value="1"/>
</dbReference>
<reference evidence="4" key="2">
    <citation type="submission" date="2025-08" db="UniProtKB">
        <authorList>
            <consortium name="Ensembl"/>
        </authorList>
    </citation>
    <scope>IDENTIFICATION</scope>
</reference>
<dbReference type="GO" id="GO:0070382">
    <property type="term" value="C:exocytic vesicle"/>
    <property type="evidence" value="ECO:0000318"/>
    <property type="project" value="GO_Central"/>
</dbReference>
<sequence>AWQEDMNFPAFLQLSLGDLRMPFSNEIKYTILSLAILLFLVAASILAWQIYRYCKQKPRANRKVTGLQSTDEKKPSSAISYGVPPISQTVKVEKLQDEIEKLSRCLSPASSLSEQDSVDLDSMLEEEEQESPRGKLRFSLFYDRELSRLLVTVLGACELPARDFSQSVDPFVRVRVLAGPLSEQTGLHCTLHEWETRLVKKSRNPSFGDQFSCSLTEEEVPNITIKLEVRDFDKYSRHAALGEVRTSLTSSNIYYPVETLDDLQAVKKVGDPTMLFSFHGSSNRFTKDSLTSATQSSSSSCPCLPALYARTSISCNQCRLKTQKTPQKSKQDVTVFNEIMTFSLPEPHIRECVIAVTVFETSTKRRKSKRLIGQAVVRKRKASEDEHWSLMMQCLRQPIAKWHSLLI</sequence>
<dbReference type="InterPro" id="IPR000008">
    <property type="entry name" value="C2_dom"/>
</dbReference>
<keyword evidence="2" id="KW-1133">Transmembrane helix</keyword>
<dbReference type="Pfam" id="PF00168">
    <property type="entry name" value="C2"/>
    <property type="match status" value="2"/>
</dbReference>
<dbReference type="GO" id="GO:0000149">
    <property type="term" value="F:SNARE binding"/>
    <property type="evidence" value="ECO:0000318"/>
    <property type="project" value="GO_Central"/>
</dbReference>
<accession>W5M464</accession>
<keyword evidence="2" id="KW-0812">Transmembrane</keyword>
<dbReference type="AlphaFoldDB" id="W5M464"/>
<dbReference type="SUPFAM" id="SSF49562">
    <property type="entry name" value="C2 domain (Calcium/lipid-binding domain, CaLB)"/>
    <property type="match status" value="2"/>
</dbReference>
<evidence type="ECO:0000256" key="2">
    <source>
        <dbReference type="SAM" id="Phobius"/>
    </source>
</evidence>
<dbReference type="eggNOG" id="KOG1028">
    <property type="taxonomic scope" value="Eukaryota"/>
</dbReference>
<dbReference type="OMA" id="QIFRCCT"/>
<proteinExistence type="inferred from homology"/>
<dbReference type="GeneTree" id="ENSGT00940000166578"/>
<dbReference type="InParanoid" id="W5M464"/>
<evidence type="ECO:0000256" key="1">
    <source>
        <dbReference type="ARBA" id="ARBA00006996"/>
    </source>
</evidence>
<dbReference type="GO" id="GO:0005544">
    <property type="term" value="F:calcium-dependent phospholipid binding"/>
    <property type="evidence" value="ECO:0000318"/>
    <property type="project" value="GO_Central"/>
</dbReference>
<protein>
    <recommendedName>
        <fullName evidence="3">C2 domain-containing protein</fullName>
    </recommendedName>
</protein>
<evidence type="ECO:0000259" key="3">
    <source>
        <dbReference type="PROSITE" id="PS50004"/>
    </source>
</evidence>
<evidence type="ECO:0000313" key="5">
    <source>
        <dbReference type="Proteomes" id="UP000018468"/>
    </source>
</evidence>
<evidence type="ECO:0000313" key="4">
    <source>
        <dbReference type="Ensembl" id="ENSLOCP00000003172.1"/>
    </source>
</evidence>
<dbReference type="Bgee" id="ENSLOCG00000002698">
    <property type="expression patterns" value="Expressed in embryo and 5 other cell types or tissues"/>
</dbReference>
<dbReference type="Gene3D" id="2.60.40.150">
    <property type="entry name" value="C2 domain"/>
    <property type="match status" value="2"/>
</dbReference>
<reference evidence="5" key="1">
    <citation type="submission" date="2011-12" db="EMBL/GenBank/DDBJ databases">
        <title>The Draft Genome of Lepisosteus oculatus.</title>
        <authorList>
            <consortium name="The Broad Institute Genome Assembly &amp; Analysis Group"/>
            <consortium name="Computational R&amp;D Group"/>
            <consortium name="and Sequencing Platform"/>
            <person name="Di Palma F."/>
            <person name="Alfoldi J."/>
            <person name="Johnson J."/>
            <person name="Berlin A."/>
            <person name="Gnerre S."/>
            <person name="Jaffe D."/>
            <person name="MacCallum I."/>
            <person name="Young S."/>
            <person name="Walker B.J."/>
            <person name="Lander E.S."/>
            <person name="Lindblad-Toh K."/>
        </authorList>
    </citation>
    <scope>NUCLEOTIDE SEQUENCE [LARGE SCALE GENOMIC DNA]</scope>
</reference>
<dbReference type="GO" id="GO:0099502">
    <property type="term" value="P:calcium-dependent activation of synaptic vesicle fusion"/>
    <property type="evidence" value="ECO:0000318"/>
    <property type="project" value="GO_Central"/>
</dbReference>
<dbReference type="GO" id="GO:0061891">
    <property type="term" value="F:calcium ion sensor activity"/>
    <property type="evidence" value="ECO:0000318"/>
    <property type="project" value="GO_Central"/>
</dbReference>
<keyword evidence="2" id="KW-0472">Membrane</keyword>
<dbReference type="Proteomes" id="UP000018468">
    <property type="component" value="Linkage group LG27"/>
</dbReference>
<dbReference type="Ensembl" id="ENSLOCT00000003179.1">
    <property type="protein sequence ID" value="ENSLOCP00000003172.1"/>
    <property type="gene ID" value="ENSLOCG00000002698.1"/>
</dbReference>
<feature type="domain" description="C2" evidence="3">
    <location>
        <begin position="132"/>
        <end position="261"/>
    </location>
</feature>
<dbReference type="STRING" id="7918.ENSLOCP00000003172"/>
<dbReference type="EMBL" id="AHAT01008188">
    <property type="status" value="NOT_ANNOTATED_CDS"/>
    <property type="molecule type" value="Genomic_DNA"/>
</dbReference>